<dbReference type="EMBL" id="JACCFL010000001">
    <property type="protein sequence ID" value="NYJ25488.1"/>
    <property type="molecule type" value="Genomic_DNA"/>
</dbReference>
<sequence>MAPYSWLLLAVAGLGAGAVNAVGGGGSMISFPALLATGLPPIPANVTNAVAAAPGYLGGSLGYLPELAGQRRRIVLLSLVSMVGALAGSLLLLQVPSDVFRSLVPWLIAGSAVLLAIQPALKSRLRTRSPRTAALVTSQIVISIYGGFFGAGLGIMMLAALGMFIDDSLHRINALKGLLSLVVGCVSALFFTLLAPVAWPEALALAVTGFLGGRLGVLVARRIPARFIRWGVVCYGLILAIVLGVHW</sequence>
<feature type="transmembrane region" description="Helical" evidence="8">
    <location>
        <begin position="202"/>
        <end position="220"/>
    </location>
</feature>
<comment type="similarity">
    <text evidence="2 8">Belongs to the 4-toluene sulfonate uptake permease (TSUP) (TC 2.A.102) family.</text>
</comment>
<proteinExistence type="inferred from homology"/>
<gene>
    <name evidence="9" type="ORF">HNR13_003775</name>
</gene>
<dbReference type="Proteomes" id="UP000578352">
    <property type="component" value="Unassembled WGS sequence"/>
</dbReference>
<dbReference type="InterPro" id="IPR002781">
    <property type="entry name" value="TM_pro_TauE-like"/>
</dbReference>
<feature type="transmembrane region" description="Helical" evidence="8">
    <location>
        <begin position="227"/>
        <end position="246"/>
    </location>
</feature>
<keyword evidence="5 8" id="KW-0812">Transmembrane</keyword>
<comment type="subcellular location">
    <subcellularLocation>
        <location evidence="1 8">Cell membrane</location>
        <topology evidence="1 8">Multi-pass membrane protein</topology>
    </subcellularLocation>
</comment>
<evidence type="ECO:0000256" key="1">
    <source>
        <dbReference type="ARBA" id="ARBA00004651"/>
    </source>
</evidence>
<keyword evidence="4 8" id="KW-1003">Cell membrane</keyword>
<feature type="transmembrane region" description="Helical" evidence="8">
    <location>
        <begin position="177"/>
        <end position="196"/>
    </location>
</feature>
<evidence type="ECO:0000256" key="4">
    <source>
        <dbReference type="ARBA" id="ARBA00022475"/>
    </source>
</evidence>
<feature type="transmembrane region" description="Helical" evidence="8">
    <location>
        <begin position="140"/>
        <end position="165"/>
    </location>
</feature>
<dbReference type="Pfam" id="PF01925">
    <property type="entry name" value="TauE"/>
    <property type="match status" value="1"/>
</dbReference>
<keyword evidence="7 8" id="KW-0472">Membrane</keyword>
<evidence type="ECO:0000256" key="3">
    <source>
        <dbReference type="ARBA" id="ARBA00022448"/>
    </source>
</evidence>
<comment type="caution">
    <text evidence="9">The sequence shown here is derived from an EMBL/GenBank/DDBJ whole genome shotgun (WGS) entry which is preliminary data.</text>
</comment>
<keyword evidence="3" id="KW-0813">Transport</keyword>
<reference evidence="9 10" key="1">
    <citation type="submission" date="2020-07" db="EMBL/GenBank/DDBJ databases">
        <title>Sequencing the genomes of 1000 actinobacteria strains.</title>
        <authorList>
            <person name="Klenk H.-P."/>
        </authorList>
    </citation>
    <scope>NUCLEOTIDE SEQUENCE [LARGE SCALE GENOMIC DNA]</scope>
    <source>
        <strain evidence="9 10">DSM 15165</strain>
    </source>
</reference>
<accession>A0A853CY75</accession>
<keyword evidence="6 8" id="KW-1133">Transmembrane helix</keyword>
<name>A0A853CY75_9MICO</name>
<protein>
    <recommendedName>
        <fullName evidence="8">Probable membrane transporter protein</fullName>
    </recommendedName>
</protein>
<organism evidence="9 10">
    <name type="scientific">Leifsonia shinshuensis</name>
    <dbReference type="NCBI Taxonomy" id="150026"/>
    <lineage>
        <taxon>Bacteria</taxon>
        <taxon>Bacillati</taxon>
        <taxon>Actinomycetota</taxon>
        <taxon>Actinomycetes</taxon>
        <taxon>Micrococcales</taxon>
        <taxon>Microbacteriaceae</taxon>
        <taxon>Leifsonia</taxon>
    </lineage>
</organism>
<evidence type="ECO:0000256" key="2">
    <source>
        <dbReference type="ARBA" id="ARBA00009142"/>
    </source>
</evidence>
<evidence type="ECO:0000256" key="5">
    <source>
        <dbReference type="ARBA" id="ARBA00022692"/>
    </source>
</evidence>
<dbReference type="GO" id="GO:0005886">
    <property type="term" value="C:plasma membrane"/>
    <property type="evidence" value="ECO:0007669"/>
    <property type="project" value="UniProtKB-SubCell"/>
</dbReference>
<dbReference type="RefSeq" id="WP_179608225.1">
    <property type="nucleotide sequence ID" value="NZ_BAABEH010000001.1"/>
</dbReference>
<evidence type="ECO:0000313" key="9">
    <source>
        <dbReference type="EMBL" id="NYJ25488.1"/>
    </source>
</evidence>
<evidence type="ECO:0000256" key="7">
    <source>
        <dbReference type="ARBA" id="ARBA00023136"/>
    </source>
</evidence>
<evidence type="ECO:0000256" key="8">
    <source>
        <dbReference type="RuleBase" id="RU363041"/>
    </source>
</evidence>
<dbReference type="PANTHER" id="PTHR30269">
    <property type="entry name" value="TRANSMEMBRANE PROTEIN YFCA"/>
    <property type="match status" value="1"/>
</dbReference>
<dbReference type="PANTHER" id="PTHR30269:SF0">
    <property type="entry name" value="MEMBRANE TRANSPORTER PROTEIN YFCA-RELATED"/>
    <property type="match status" value="1"/>
</dbReference>
<feature type="transmembrane region" description="Helical" evidence="8">
    <location>
        <begin position="74"/>
        <end position="93"/>
    </location>
</feature>
<evidence type="ECO:0000313" key="10">
    <source>
        <dbReference type="Proteomes" id="UP000578352"/>
    </source>
</evidence>
<evidence type="ECO:0000256" key="6">
    <source>
        <dbReference type="ARBA" id="ARBA00022989"/>
    </source>
</evidence>
<dbReference type="InterPro" id="IPR052017">
    <property type="entry name" value="TSUP"/>
</dbReference>
<dbReference type="AlphaFoldDB" id="A0A853CY75"/>